<dbReference type="AlphaFoldDB" id="A0A5E4X4Z5"/>
<dbReference type="InterPro" id="IPR012338">
    <property type="entry name" value="Beta-lactam/transpept-like"/>
</dbReference>
<dbReference type="SUPFAM" id="SSF56601">
    <property type="entry name" value="beta-lactamase/transpeptidase-like"/>
    <property type="match status" value="1"/>
</dbReference>
<evidence type="ECO:0000313" key="2">
    <source>
        <dbReference type="EMBL" id="VVE31312.1"/>
    </source>
</evidence>
<dbReference type="InterPro" id="IPR001466">
    <property type="entry name" value="Beta-lactam-related"/>
</dbReference>
<dbReference type="Gene3D" id="3.40.710.10">
    <property type="entry name" value="DD-peptidase/beta-lactamase superfamily"/>
    <property type="match status" value="1"/>
</dbReference>
<feature type="domain" description="Beta-lactamase-related" evidence="1">
    <location>
        <begin position="120"/>
        <end position="382"/>
    </location>
</feature>
<evidence type="ECO:0000259" key="1">
    <source>
        <dbReference type="Pfam" id="PF00144"/>
    </source>
</evidence>
<dbReference type="Proteomes" id="UP000414233">
    <property type="component" value="Unassembled WGS sequence"/>
</dbReference>
<organism evidence="2 3">
    <name type="scientific">Pandoraea terrae</name>
    <dbReference type="NCBI Taxonomy" id="1537710"/>
    <lineage>
        <taxon>Bacteria</taxon>
        <taxon>Pseudomonadati</taxon>
        <taxon>Pseudomonadota</taxon>
        <taxon>Betaproteobacteria</taxon>
        <taxon>Burkholderiales</taxon>
        <taxon>Burkholderiaceae</taxon>
        <taxon>Pandoraea</taxon>
    </lineage>
</organism>
<dbReference type="InterPro" id="IPR050789">
    <property type="entry name" value="Diverse_Enzym_Activities"/>
</dbReference>
<proteinExistence type="predicted"/>
<dbReference type="PANTHER" id="PTHR43283:SF7">
    <property type="entry name" value="BETA-LACTAMASE-RELATED DOMAIN-CONTAINING PROTEIN"/>
    <property type="match status" value="1"/>
</dbReference>
<dbReference type="EMBL" id="CABPRZ010000015">
    <property type="protein sequence ID" value="VVE31312.1"/>
    <property type="molecule type" value="Genomic_DNA"/>
</dbReference>
<dbReference type="Pfam" id="PF00144">
    <property type="entry name" value="Beta-lactamase"/>
    <property type="match status" value="1"/>
</dbReference>
<name>A0A5E4X4Z5_9BURK</name>
<reference evidence="2 3" key="1">
    <citation type="submission" date="2019-08" db="EMBL/GenBank/DDBJ databases">
        <authorList>
            <person name="Peeters C."/>
        </authorList>
    </citation>
    <scope>NUCLEOTIDE SEQUENCE [LARGE SCALE GENOMIC DNA]</scope>
    <source>
        <strain evidence="2 3">LMG 30175</strain>
    </source>
</reference>
<gene>
    <name evidence="2" type="ORF">PTE30175_03570</name>
</gene>
<protein>
    <submittedName>
        <fullName evidence="2">Beta-lactamase</fullName>
    </submittedName>
</protein>
<accession>A0A5E4X4Z5</accession>
<keyword evidence="3" id="KW-1185">Reference proteome</keyword>
<dbReference type="PANTHER" id="PTHR43283">
    <property type="entry name" value="BETA-LACTAMASE-RELATED"/>
    <property type="match status" value="1"/>
</dbReference>
<sequence length="453" mass="49461">MPRTGAGDSSGEATRAHYGPPAGRGACLGLHATAWLNVLERYEMKTRLKVCAALVMASWLGAHAAYAQVTSPASQGRARHGAMVAAADLPSVVPEAAGVDSVPLVRMSEWLRGDRLDVRSLVVIKDGKVVFERYSGGLERDNNYELYSVTKTITSLLAGILVGLGRLAATDKVVPLVAKGRPDLAVDLADKQDIELRHLLSMSSGLRYQTREGTDPLYYEAPDRLRVAVTSRAELPPGQKFDYIDVNPVLVGTAVSVAAREREDRFAEEHLFKPLGMRHYRWDGADKTGAVSGGWGLRLRPIDMAKIGMLLLQDGRWHGRQVVPQAWIRQMTTPSPAAADYGYYCWIQHVVEHGQPEFGAMGFKGQFITVLPAQRSVVVMTSLLPTDGGLRDATYLQMYRRMVNEFILPALQPAKKPAQSAARTQALRHELALANKTKGVPGTAAAFNDAPER</sequence>
<evidence type="ECO:0000313" key="3">
    <source>
        <dbReference type="Proteomes" id="UP000414233"/>
    </source>
</evidence>